<keyword evidence="6 7" id="KW-0413">Isomerase</keyword>
<comment type="similarity">
    <text evidence="2 7">Belongs to the mannose-6-phosphate isomerase type 1 family.</text>
</comment>
<dbReference type="InterPro" id="IPR001250">
    <property type="entry name" value="Man6P_Isoase-1"/>
</dbReference>
<dbReference type="NCBIfam" id="TIGR00218">
    <property type="entry name" value="manA"/>
    <property type="match status" value="1"/>
</dbReference>
<evidence type="ECO:0000256" key="2">
    <source>
        <dbReference type="ARBA" id="ARBA00010772"/>
    </source>
</evidence>
<dbReference type="InterPro" id="IPR014628">
    <property type="entry name" value="Man6P_isomerase_Firm_short"/>
</dbReference>
<feature type="binding site" evidence="8">
    <location>
        <position position="98"/>
    </location>
    <ligand>
        <name>Zn(2+)</name>
        <dbReference type="ChEBI" id="CHEBI:29105"/>
    </ligand>
</feature>
<dbReference type="Pfam" id="PF21621">
    <property type="entry name" value="MPI_cupin_dom"/>
    <property type="match status" value="1"/>
</dbReference>
<evidence type="ECO:0000256" key="9">
    <source>
        <dbReference type="PIRSR" id="PIRSR036894-2"/>
    </source>
</evidence>
<dbReference type="PANTHER" id="PTHR42742">
    <property type="entry name" value="TRANSCRIPTIONAL REPRESSOR MPRA"/>
    <property type="match status" value="1"/>
</dbReference>
<evidence type="ECO:0000313" key="13">
    <source>
        <dbReference type="Proteomes" id="UP000614490"/>
    </source>
</evidence>
<evidence type="ECO:0000256" key="8">
    <source>
        <dbReference type="PIRSR" id="PIRSR036894-1"/>
    </source>
</evidence>
<dbReference type="Pfam" id="PF20511">
    <property type="entry name" value="PMI_typeI_cat"/>
    <property type="match status" value="1"/>
</dbReference>
<evidence type="ECO:0000259" key="10">
    <source>
        <dbReference type="Pfam" id="PF20511"/>
    </source>
</evidence>
<dbReference type="InterPro" id="IPR014710">
    <property type="entry name" value="RmlC-like_jellyroll"/>
</dbReference>
<organism evidence="12 13">
    <name type="scientific">Halobacillus yeomjeoni</name>
    <dbReference type="NCBI Taxonomy" id="311194"/>
    <lineage>
        <taxon>Bacteria</taxon>
        <taxon>Bacillati</taxon>
        <taxon>Bacillota</taxon>
        <taxon>Bacilli</taxon>
        <taxon>Bacillales</taxon>
        <taxon>Bacillaceae</taxon>
        <taxon>Halobacillus</taxon>
    </lineage>
</organism>
<dbReference type="InterPro" id="IPR049071">
    <property type="entry name" value="MPI_cupin_dom"/>
</dbReference>
<accession>A0A931HVR9</accession>
<sequence>MYKEPIFLKPEFKERIWGGTKLNELFHYDIPSDQTGEAWCISGHANGPNTIQNGPLKGKTLAEAWDNHRELFADEKGEEFPLLVKILDSKSDLSVQVHPNDTYAREVEGQNYGKTECWYVIDCEEGAEIIFGHHASDRQELEEMVEKGEWDSLLRSIEVHPGDFFYVPSGTIHAIGGGIQILETQQSSDITYRVYDYDRVGDDGKKRELHLEKSLEVTNVPHKDPEIDRVQDIEADLRIETLIEQEYFSVFHYDLEGRSVELQPETYLLFSVLEGDGEVKTDGKVHSFEKGDHFIIPSTVDTYELEGNASFIVSRSNKN</sequence>
<gene>
    <name evidence="12" type="primary">manA</name>
    <name evidence="12" type="ORF">H0267_10730</name>
</gene>
<evidence type="ECO:0000256" key="3">
    <source>
        <dbReference type="ARBA" id="ARBA00011956"/>
    </source>
</evidence>
<dbReference type="PANTHER" id="PTHR42742:SF3">
    <property type="entry name" value="FRUCTOKINASE"/>
    <property type="match status" value="1"/>
</dbReference>
<dbReference type="InterPro" id="IPR046457">
    <property type="entry name" value="PMI_typeI_cat"/>
</dbReference>
<reference evidence="12 13" key="1">
    <citation type="journal article" date="2005" name="Int. J. Syst. Evol. Microbiol.">
        <title>Halobacillus yeomjeoni sp. nov., isolated from a marine solar saltern in Korea.</title>
        <authorList>
            <person name="Yoon J.H."/>
            <person name="Kang S.J."/>
            <person name="Lee C.H."/>
            <person name="Oh H.W."/>
            <person name="Oh T.K."/>
        </authorList>
    </citation>
    <scope>NUCLEOTIDE SEQUENCE [LARGE SCALE GENOMIC DNA]</scope>
    <source>
        <strain evidence="12 13">KCTC 3957</strain>
    </source>
</reference>
<evidence type="ECO:0000313" key="12">
    <source>
        <dbReference type="EMBL" id="MBH0230690.1"/>
    </source>
</evidence>
<dbReference type="InterPro" id="IPR051804">
    <property type="entry name" value="Carb_Metab_Reg_Kinase/Isom"/>
</dbReference>
<evidence type="ECO:0000256" key="7">
    <source>
        <dbReference type="PIRNR" id="PIRNR036894"/>
    </source>
</evidence>
<dbReference type="AlphaFoldDB" id="A0A931HVR9"/>
<evidence type="ECO:0000256" key="6">
    <source>
        <dbReference type="ARBA" id="ARBA00023235"/>
    </source>
</evidence>
<keyword evidence="13" id="KW-1185">Reference proteome</keyword>
<dbReference type="EMBL" id="JADZSC010000002">
    <property type="protein sequence ID" value="MBH0230690.1"/>
    <property type="molecule type" value="Genomic_DNA"/>
</dbReference>
<feature type="binding site" evidence="8">
    <location>
        <position position="173"/>
    </location>
    <ligand>
        <name>Zn(2+)</name>
        <dbReference type="ChEBI" id="CHEBI:29105"/>
    </ligand>
</feature>
<protein>
    <recommendedName>
        <fullName evidence="3 7">Mannose-6-phosphate isomerase</fullName>
        <ecNumber evidence="3 7">5.3.1.8</ecNumber>
    </recommendedName>
</protein>
<dbReference type="Proteomes" id="UP000614490">
    <property type="component" value="Unassembled WGS sequence"/>
</dbReference>
<feature type="binding site" evidence="8">
    <location>
        <position position="116"/>
    </location>
    <ligand>
        <name>Zn(2+)</name>
        <dbReference type="ChEBI" id="CHEBI:29105"/>
    </ligand>
</feature>
<feature type="domain" description="Phosphomannose isomerase type I catalytic" evidence="10">
    <location>
        <begin position="7"/>
        <end position="107"/>
    </location>
</feature>
<evidence type="ECO:0000256" key="1">
    <source>
        <dbReference type="ARBA" id="ARBA00000757"/>
    </source>
</evidence>
<evidence type="ECO:0000256" key="5">
    <source>
        <dbReference type="ARBA" id="ARBA00022833"/>
    </source>
</evidence>
<keyword evidence="5 7" id="KW-0862">Zinc</keyword>
<dbReference type="SUPFAM" id="SSF51182">
    <property type="entry name" value="RmlC-like cupins"/>
    <property type="match status" value="1"/>
</dbReference>
<comment type="catalytic activity">
    <reaction evidence="1 7">
        <text>D-mannose 6-phosphate = D-fructose 6-phosphate</text>
        <dbReference type="Rhea" id="RHEA:12356"/>
        <dbReference type="ChEBI" id="CHEBI:58735"/>
        <dbReference type="ChEBI" id="CHEBI:61527"/>
        <dbReference type="EC" id="5.3.1.8"/>
    </reaction>
</comment>
<dbReference type="Gene3D" id="2.60.120.10">
    <property type="entry name" value="Jelly Rolls"/>
    <property type="match status" value="2"/>
</dbReference>
<name>A0A931HVR9_9BACI</name>
<dbReference type="InterPro" id="IPR011051">
    <property type="entry name" value="RmlC_Cupin_sf"/>
</dbReference>
<dbReference type="GO" id="GO:0004476">
    <property type="term" value="F:mannose-6-phosphate isomerase activity"/>
    <property type="evidence" value="ECO:0007669"/>
    <property type="project" value="UniProtKB-UniRule"/>
</dbReference>
<proteinExistence type="inferred from homology"/>
<dbReference type="CDD" id="cd07010">
    <property type="entry name" value="cupin_PMI_type_I_N_bac"/>
    <property type="match status" value="1"/>
</dbReference>
<dbReference type="EC" id="5.3.1.8" evidence="3 7"/>
<comment type="caution">
    <text evidence="12">The sequence shown here is derived from an EMBL/GenBank/DDBJ whole genome shotgun (WGS) entry which is preliminary data.</text>
</comment>
<feature type="active site" evidence="9">
    <location>
        <position position="193"/>
    </location>
</feature>
<dbReference type="GO" id="GO:0005975">
    <property type="term" value="P:carbohydrate metabolic process"/>
    <property type="evidence" value="ECO:0007669"/>
    <property type="project" value="UniProtKB-UniRule"/>
</dbReference>
<dbReference type="RefSeq" id="WP_197317308.1">
    <property type="nucleotide sequence ID" value="NZ_JADZSC010000002.1"/>
</dbReference>
<evidence type="ECO:0000256" key="4">
    <source>
        <dbReference type="ARBA" id="ARBA00022723"/>
    </source>
</evidence>
<dbReference type="GO" id="GO:0008270">
    <property type="term" value="F:zinc ion binding"/>
    <property type="evidence" value="ECO:0007669"/>
    <property type="project" value="UniProtKB-UniRule"/>
</dbReference>
<comment type="cofactor">
    <cofactor evidence="8">
        <name>Zn(2+)</name>
        <dbReference type="ChEBI" id="CHEBI:29105"/>
    </cofactor>
    <text evidence="8">Binds 1 zinc ion per subunit.</text>
</comment>
<dbReference type="PIRSF" id="PIRSF036894">
    <property type="entry name" value="PMI_Firm_short"/>
    <property type="match status" value="1"/>
</dbReference>
<feature type="domain" description="Mannose-6-phosphate isomerase cupin" evidence="11">
    <location>
        <begin position="239"/>
        <end position="315"/>
    </location>
</feature>
<keyword evidence="4 7" id="KW-0479">Metal-binding</keyword>
<evidence type="ECO:0000259" key="11">
    <source>
        <dbReference type="Pfam" id="PF21621"/>
    </source>
</evidence>